<organism evidence="1 2">
    <name type="scientific">Gossypium gossypioides</name>
    <name type="common">Mexican cotton</name>
    <name type="synonym">Selera gossypioides</name>
    <dbReference type="NCBI Taxonomy" id="34282"/>
    <lineage>
        <taxon>Eukaryota</taxon>
        <taxon>Viridiplantae</taxon>
        <taxon>Streptophyta</taxon>
        <taxon>Embryophyta</taxon>
        <taxon>Tracheophyta</taxon>
        <taxon>Spermatophyta</taxon>
        <taxon>Magnoliopsida</taxon>
        <taxon>eudicotyledons</taxon>
        <taxon>Gunneridae</taxon>
        <taxon>Pentapetalae</taxon>
        <taxon>rosids</taxon>
        <taxon>malvids</taxon>
        <taxon>Malvales</taxon>
        <taxon>Malvaceae</taxon>
        <taxon>Malvoideae</taxon>
        <taxon>Gossypium</taxon>
    </lineage>
</organism>
<accession>A0A7J9BHM6</accession>
<dbReference type="EMBL" id="JABEZY010000003">
    <property type="protein sequence ID" value="MBA0735651.1"/>
    <property type="molecule type" value="Genomic_DNA"/>
</dbReference>
<protein>
    <submittedName>
        <fullName evidence="1">Uncharacterized protein</fullName>
    </submittedName>
</protein>
<name>A0A7J9BHM6_GOSGO</name>
<dbReference type="AlphaFoldDB" id="A0A7J9BHM6"/>
<proteinExistence type="predicted"/>
<evidence type="ECO:0000313" key="2">
    <source>
        <dbReference type="Proteomes" id="UP000593579"/>
    </source>
</evidence>
<evidence type="ECO:0000313" key="1">
    <source>
        <dbReference type="EMBL" id="MBA0735651.1"/>
    </source>
</evidence>
<comment type="caution">
    <text evidence="1">The sequence shown here is derived from an EMBL/GenBank/DDBJ whole genome shotgun (WGS) entry which is preliminary data.</text>
</comment>
<reference evidence="1 2" key="1">
    <citation type="journal article" date="2019" name="Genome Biol. Evol.">
        <title>Insights into the evolution of the New World diploid cottons (Gossypium, subgenus Houzingenia) based on genome sequencing.</title>
        <authorList>
            <person name="Grover C.E."/>
            <person name="Arick M.A. 2nd"/>
            <person name="Thrash A."/>
            <person name="Conover J.L."/>
            <person name="Sanders W.S."/>
            <person name="Peterson D.G."/>
            <person name="Frelichowski J.E."/>
            <person name="Scheffler J.A."/>
            <person name="Scheffler B.E."/>
            <person name="Wendel J.F."/>
        </authorList>
    </citation>
    <scope>NUCLEOTIDE SEQUENCE [LARGE SCALE GENOMIC DNA]</scope>
    <source>
        <strain evidence="1">5</strain>
        <tissue evidence="1">Leaf</tissue>
    </source>
</reference>
<dbReference type="Proteomes" id="UP000593579">
    <property type="component" value="Unassembled WGS sequence"/>
</dbReference>
<keyword evidence="2" id="KW-1185">Reference proteome</keyword>
<dbReference type="OrthoDB" id="10436921at2759"/>
<gene>
    <name evidence="1" type="ORF">Gogos_019480</name>
</gene>
<sequence>MFQTISAVTGMEFDNFGADGRMGHHTSRNVPFKLATLTCTTSPLPAKEELSSGILTFHGLEQLCTDRLSSSQGEMNLTLL</sequence>